<comment type="caution">
    <text evidence="2">The sequence shown here is derived from an EMBL/GenBank/DDBJ whole genome shotgun (WGS) entry which is preliminary data.</text>
</comment>
<evidence type="ECO:0000313" key="2">
    <source>
        <dbReference type="EMBL" id="RDL34747.1"/>
    </source>
</evidence>
<dbReference type="PANTHER" id="PTHR33428:SF14">
    <property type="entry name" value="CARBOXYLESTERASE TYPE B DOMAIN-CONTAINING PROTEIN"/>
    <property type="match status" value="1"/>
</dbReference>
<dbReference type="EMBL" id="NPIC01000007">
    <property type="protein sequence ID" value="RDL34747.1"/>
    <property type="molecule type" value="Genomic_DNA"/>
</dbReference>
<name>A0A370THS0_9HELO</name>
<dbReference type="AlphaFoldDB" id="A0A370THS0"/>
<proteinExistence type="predicted"/>
<protein>
    <recommendedName>
        <fullName evidence="4">Alpha/beta-hydrolase</fullName>
    </recommendedName>
</protein>
<dbReference type="GeneID" id="43600724"/>
<feature type="signal peptide" evidence="1">
    <location>
        <begin position="1"/>
        <end position="18"/>
    </location>
</feature>
<dbReference type="STRING" id="2656787.A0A370THS0"/>
<dbReference type="PANTHER" id="PTHR33428">
    <property type="entry name" value="CHLOROPHYLLASE-2, CHLOROPLASTIC"/>
    <property type="match status" value="1"/>
</dbReference>
<dbReference type="Proteomes" id="UP000254866">
    <property type="component" value="Unassembled WGS sequence"/>
</dbReference>
<dbReference type="SUPFAM" id="SSF53474">
    <property type="entry name" value="alpha/beta-Hydrolases"/>
    <property type="match status" value="1"/>
</dbReference>
<dbReference type="InterPro" id="IPR029058">
    <property type="entry name" value="AB_hydrolase_fold"/>
</dbReference>
<evidence type="ECO:0008006" key="4">
    <source>
        <dbReference type="Google" id="ProtNLM"/>
    </source>
</evidence>
<dbReference type="OrthoDB" id="2141514at2759"/>
<keyword evidence="1" id="KW-0732">Signal</keyword>
<gene>
    <name evidence="2" type="ORF">BP5553_07875</name>
</gene>
<reference evidence="2 3" key="1">
    <citation type="journal article" date="2018" name="IMA Fungus">
        <title>IMA Genome-F 9: Draft genome sequence of Annulohypoxylon stygium, Aspergillus mulundensis, Berkeleyomyces basicola (syn. Thielaviopsis basicola), Ceratocystis smalleyi, two Cercospora beticola strains, Coleophoma cylindrospora, Fusarium fracticaudum, Phialophora cf. hyalina, and Morchella septimelata.</title>
        <authorList>
            <person name="Wingfield B.D."/>
            <person name="Bills G.F."/>
            <person name="Dong Y."/>
            <person name="Huang W."/>
            <person name="Nel W.J."/>
            <person name="Swalarsk-Parry B.S."/>
            <person name="Vaghefi N."/>
            <person name="Wilken P.M."/>
            <person name="An Z."/>
            <person name="de Beer Z.W."/>
            <person name="De Vos L."/>
            <person name="Chen L."/>
            <person name="Duong T.A."/>
            <person name="Gao Y."/>
            <person name="Hammerbacher A."/>
            <person name="Kikkert J.R."/>
            <person name="Li Y."/>
            <person name="Li H."/>
            <person name="Li K."/>
            <person name="Li Q."/>
            <person name="Liu X."/>
            <person name="Ma X."/>
            <person name="Naidoo K."/>
            <person name="Pethybridge S.J."/>
            <person name="Sun J."/>
            <person name="Steenkamp E.T."/>
            <person name="van der Nest M.A."/>
            <person name="van Wyk S."/>
            <person name="Wingfield M.J."/>
            <person name="Xiong C."/>
            <person name="Yue Q."/>
            <person name="Zhang X."/>
        </authorList>
    </citation>
    <scope>NUCLEOTIDE SEQUENCE [LARGE SCALE GENOMIC DNA]</scope>
    <source>
        <strain evidence="2 3">BP 5553</strain>
    </source>
</reference>
<evidence type="ECO:0000256" key="1">
    <source>
        <dbReference type="SAM" id="SignalP"/>
    </source>
</evidence>
<dbReference type="Gene3D" id="3.40.50.1820">
    <property type="entry name" value="alpha/beta hydrolase"/>
    <property type="match status" value="1"/>
</dbReference>
<feature type="chain" id="PRO_5016978301" description="Alpha/beta-hydrolase" evidence="1">
    <location>
        <begin position="19"/>
        <end position="277"/>
    </location>
</feature>
<sequence length="277" mass="28967">MKWIALITAALVTRAAVAQGFSNSGPSNGGSGPYLANYSTDSTLTGHTLFAPKQIPDGLKLPVLVWGEGGCQANGTMFLSLLNEIASYGIFIIASGDPGGTGQTTSKMMTDAINWVSQNAGKGKYVNVDATRIAAAGQSCGGLEAYDMKDDARISALGIFNSGQMTEAASKQIASTITKPIFFFLGGSSDIAYANGERDYKLLPTDTPSWKGNLPVGHSGTYMETDAGKFGVAAVRFLQWTLGGNVTAAEYFTGPSATTDGWSVESKNLNKIKVTSL</sequence>
<dbReference type="RefSeq" id="XP_031867729.1">
    <property type="nucleotide sequence ID" value="XM_032016498.1"/>
</dbReference>
<keyword evidence="3" id="KW-1185">Reference proteome</keyword>
<evidence type="ECO:0000313" key="3">
    <source>
        <dbReference type="Proteomes" id="UP000254866"/>
    </source>
</evidence>
<organism evidence="2 3">
    <name type="scientific">Venustampulla echinocandica</name>
    <dbReference type="NCBI Taxonomy" id="2656787"/>
    <lineage>
        <taxon>Eukaryota</taxon>
        <taxon>Fungi</taxon>
        <taxon>Dikarya</taxon>
        <taxon>Ascomycota</taxon>
        <taxon>Pezizomycotina</taxon>
        <taxon>Leotiomycetes</taxon>
        <taxon>Helotiales</taxon>
        <taxon>Pleuroascaceae</taxon>
        <taxon>Venustampulla</taxon>
    </lineage>
</organism>
<accession>A0A370THS0</accession>